<feature type="region of interest" description="Disordered" evidence="2">
    <location>
        <begin position="377"/>
        <end position="405"/>
    </location>
</feature>
<keyword evidence="1" id="KW-0175">Coiled coil</keyword>
<sequence length="431" mass="47614">MIDINKTTLNSSRLAGSREGSGDRGMRGTFAFGSSTPRILSHLSSTTIEYYNERINPQVGRRSYTTPTFPTPRSKTVGASMNVQMKRTDGITQKTSETVTRKGTCGVLSTSYELKDGSEKFMDSVKKKLEAQNDKAKSAKKIVDKEKQLKSKKAEGKKTEVEKQFAKTGFSEVTEKLSPASARFGNENEKALLVKKSKPEATLGEIRQFLTVSTVEDEIRLLPARSIPAEKIVLEEAAENVNKTKMSGVDNQRERGTTQILHEGSERREIDVSIQPKLTGQDHLTDTFSIISKKNHVEAYVKSNSEHKDVRGLELSINSESEKREPSPSIGLYIASPISMTIDPGTSPTKLSSSLARECKLKDEYYLKSSEDKVIGGETIPETSVDSRSEQDRLPKITESIPGSTYQLQGNGRIAFDTQPQGSKADHKIIL</sequence>
<dbReference type="RefSeq" id="XP_003137347.1">
    <property type="nucleotide sequence ID" value="XM_003137299.1"/>
</dbReference>
<accession>A0A1S0U890</accession>
<organism evidence="3">
    <name type="scientific">Loa loa</name>
    <name type="common">Eye worm</name>
    <name type="synonym">Filaria loa</name>
    <dbReference type="NCBI Taxonomy" id="7209"/>
    <lineage>
        <taxon>Eukaryota</taxon>
        <taxon>Metazoa</taxon>
        <taxon>Ecdysozoa</taxon>
        <taxon>Nematoda</taxon>
        <taxon>Chromadorea</taxon>
        <taxon>Rhabditida</taxon>
        <taxon>Spirurina</taxon>
        <taxon>Spiruromorpha</taxon>
        <taxon>Filarioidea</taxon>
        <taxon>Onchocercidae</taxon>
        <taxon>Loa</taxon>
    </lineage>
</organism>
<proteinExistence type="predicted"/>
<evidence type="ECO:0000256" key="1">
    <source>
        <dbReference type="SAM" id="Coils"/>
    </source>
</evidence>
<evidence type="ECO:0000313" key="3">
    <source>
        <dbReference type="EMBL" id="EFO26729.1"/>
    </source>
</evidence>
<feature type="coiled-coil region" evidence="1">
    <location>
        <begin position="122"/>
        <end position="149"/>
    </location>
</feature>
<protein>
    <submittedName>
        <fullName evidence="3">Uncharacterized protein</fullName>
    </submittedName>
</protein>
<dbReference type="OMA" id="YYNERIN"/>
<dbReference type="AlphaFoldDB" id="A0A1S0U890"/>
<dbReference type="OrthoDB" id="5869075at2759"/>
<feature type="compositionally biased region" description="Basic and acidic residues" evidence="2">
    <location>
        <begin position="385"/>
        <end position="396"/>
    </location>
</feature>
<dbReference type="InParanoid" id="A0A1S0U890"/>
<feature type="region of interest" description="Disordered" evidence="2">
    <location>
        <begin position="1"/>
        <end position="26"/>
    </location>
</feature>
<feature type="compositionally biased region" description="Polar residues" evidence="2">
    <location>
        <begin position="1"/>
        <end position="14"/>
    </location>
</feature>
<reference evidence="3" key="1">
    <citation type="submission" date="2012-04" db="EMBL/GenBank/DDBJ databases">
        <title>The Genome Sequence of Loa loa.</title>
        <authorList>
            <consortium name="The Broad Institute Genome Sequencing Platform"/>
            <consortium name="Broad Institute Genome Sequencing Center for Infectious Disease"/>
            <person name="Nutman T.B."/>
            <person name="Fink D.L."/>
            <person name="Russ C."/>
            <person name="Young S."/>
            <person name="Zeng Q."/>
            <person name="Gargeya S."/>
            <person name="Alvarado L."/>
            <person name="Berlin A."/>
            <person name="Chapman S.B."/>
            <person name="Chen Z."/>
            <person name="Freedman E."/>
            <person name="Gellesch M."/>
            <person name="Goldberg J."/>
            <person name="Griggs A."/>
            <person name="Gujja S."/>
            <person name="Heilman E.R."/>
            <person name="Heiman D."/>
            <person name="Howarth C."/>
            <person name="Mehta T."/>
            <person name="Neiman D."/>
            <person name="Pearson M."/>
            <person name="Roberts A."/>
            <person name="Saif S."/>
            <person name="Shea T."/>
            <person name="Shenoy N."/>
            <person name="Sisk P."/>
            <person name="Stolte C."/>
            <person name="Sykes S."/>
            <person name="White J."/>
            <person name="Yandava C."/>
            <person name="Haas B."/>
            <person name="Henn M.R."/>
            <person name="Nusbaum C."/>
            <person name="Birren B."/>
        </authorList>
    </citation>
    <scope>NUCLEOTIDE SEQUENCE [LARGE SCALE GENOMIC DNA]</scope>
</reference>
<evidence type="ECO:0000256" key="2">
    <source>
        <dbReference type="SAM" id="MobiDB-lite"/>
    </source>
</evidence>
<name>A0A1S0U890_LOALO</name>
<dbReference type="GeneID" id="9939137"/>
<dbReference type="CTD" id="9939137"/>
<dbReference type="KEGG" id="loa:LOAG_01761"/>
<dbReference type="EMBL" id="JH712160">
    <property type="protein sequence ID" value="EFO26729.1"/>
    <property type="molecule type" value="Genomic_DNA"/>
</dbReference>
<gene>
    <name evidence="3" type="ORF">LOAG_01761</name>
</gene>